<feature type="domain" description="Transcription initiation factor IIA gamma subunit N-terminal" evidence="10">
    <location>
        <begin position="4"/>
        <end position="49"/>
    </location>
</feature>
<name>A0AAD5D720_AMBAR</name>
<dbReference type="AlphaFoldDB" id="A0AAD5D720"/>
<dbReference type="GO" id="GO:0006367">
    <property type="term" value="P:transcription initiation at RNA polymerase II promoter"/>
    <property type="evidence" value="ECO:0007669"/>
    <property type="project" value="InterPro"/>
</dbReference>
<dbReference type="Gene3D" id="3.30.470.20">
    <property type="entry name" value="ATP-grasp fold, B domain"/>
    <property type="match status" value="1"/>
</dbReference>
<dbReference type="Gene3D" id="3.30.1490.20">
    <property type="entry name" value="ATP-grasp fold, A domain"/>
    <property type="match status" value="1"/>
</dbReference>
<protein>
    <recommendedName>
        <fullName evidence="14">Pyruvate phosphate dikinase AMP/ATP-binding domain-containing protein</fullName>
    </recommendedName>
</protein>
<dbReference type="SUPFAM" id="SSF47396">
    <property type="entry name" value="Transcription factor IIA (TFIIA), alpha-helical domain"/>
    <property type="match status" value="1"/>
</dbReference>
<evidence type="ECO:0000256" key="7">
    <source>
        <dbReference type="ARBA" id="ARBA00023242"/>
    </source>
</evidence>
<dbReference type="GO" id="GO:0005524">
    <property type="term" value="F:ATP binding"/>
    <property type="evidence" value="ECO:0007669"/>
    <property type="project" value="InterPro"/>
</dbReference>
<evidence type="ECO:0000259" key="9">
    <source>
        <dbReference type="Pfam" id="PF01326"/>
    </source>
</evidence>
<evidence type="ECO:0000256" key="4">
    <source>
        <dbReference type="ARBA" id="ARBA00022723"/>
    </source>
</evidence>
<gene>
    <name evidence="12" type="ORF">M8C21_028899</name>
</gene>
<feature type="domain" description="Pyruvate phosphate dikinase AMP/ATP-binding" evidence="9">
    <location>
        <begin position="373"/>
        <end position="593"/>
    </location>
</feature>
<comment type="subcellular location">
    <subcellularLocation>
        <location evidence="1">Nucleus</location>
    </subcellularLocation>
</comment>
<evidence type="ECO:0000256" key="2">
    <source>
        <dbReference type="ARBA" id="ARBA00007675"/>
    </source>
</evidence>
<dbReference type="PANTHER" id="PTHR46999">
    <property type="entry name" value="ALPHA-GLUCAN WATER DIKINASE 1, CHLOROPLASTIC-RELATED"/>
    <property type="match status" value="1"/>
</dbReference>
<dbReference type="SUPFAM" id="SSF56059">
    <property type="entry name" value="Glutathione synthetase ATP-binding domain-like"/>
    <property type="match status" value="1"/>
</dbReference>
<comment type="similarity">
    <text evidence="2">Belongs to the TFIIA subunit 2 family.</text>
</comment>
<dbReference type="Pfam" id="PF02268">
    <property type="entry name" value="TFIIA_gamma_N"/>
    <property type="match status" value="1"/>
</dbReference>
<evidence type="ECO:0000256" key="6">
    <source>
        <dbReference type="ARBA" id="ARBA00023163"/>
    </source>
</evidence>
<evidence type="ECO:0000256" key="5">
    <source>
        <dbReference type="ARBA" id="ARBA00023015"/>
    </source>
</evidence>
<dbReference type="InterPro" id="IPR002192">
    <property type="entry name" value="PPDK_AMP/ATP-bd"/>
</dbReference>
<accession>A0AAD5D720</accession>
<keyword evidence="4" id="KW-0479">Metal-binding</keyword>
<evidence type="ECO:0000313" key="12">
    <source>
        <dbReference type="EMBL" id="KAI7754529.1"/>
    </source>
</evidence>
<evidence type="ECO:0000313" key="13">
    <source>
        <dbReference type="Proteomes" id="UP001206925"/>
    </source>
</evidence>
<keyword evidence="7" id="KW-0539">Nucleus</keyword>
<dbReference type="EMBL" id="JAMZMK010003076">
    <property type="protein sequence ID" value="KAI7754529.1"/>
    <property type="molecule type" value="Genomic_DNA"/>
</dbReference>
<keyword evidence="13" id="KW-1185">Reference proteome</keyword>
<sequence>MATFELYRRSTIGMCLTETLDEMVSNGILTPDLAIQVLVQFDKSMTEALDSQVKSKVTIKGEDDSLPKSESFRNWEYAFFHCAFLQFYQSLGLVQALSLLITLPKAHYGILKVDVSVFSSGHNAKVKLQLQNCSETWILHWGCISNANKKWFVPSFYPSGTTVYKKAALSTPFVKDGDAYVLDIELRDPKIHAIEFVKNDGAGNAKCLLNETSHKENIENPLRHRNLCITPFLSKFSTSSSTWQGLSQKNNAFSNVYVMSLEETSSEMVGEKSCSIRFLNKEGPEWMKFPASIVLPYGVFEKVLSEDINKEVAKKIASLGEHVDRGDLSKLNTIQETVLQMKAPRRMSNEVRKKMKSSRLPWPRGRGEDTWTRIWHAMKMVWASKWNERAYTSCRNTNTNYDKLCIGILIQEYIRPDYAFVTYTHHPVSQDSSEIYTEIVKGSVETLVGASLGRPMCCITKKSDLKSPIVTCYPSKSTGLYTKNTRSIIFRPDFISDNTNGYTGNGIYDRESELSQAKPKPIFELSKFRLGLAQIHLNISLEDKEEVVLDYSRDRLVTDLRFQALIHSKIAETAKIIEDLYGCGQIVEGVVQDEENMNAMVTVKHWEVMVVLILVYNIRLLTLSDFANPLQASTSPSKTTPRPLNQITNITSDLYWLREMLINKLTSLIYSLEFPTKHVIQFQLTIESADTNQLDKPDKCLITINISYQPMDQSMTDRLNHIYSFRNENPSSILNKSPCSPCIVGCSGRSRKALARYQGVEGNVT</sequence>
<keyword evidence="5" id="KW-0805">Transcription regulation</keyword>
<dbReference type="Gene3D" id="1.10.287.190">
    <property type="entry name" value="Transcription factor IIA gamma subunit, alpha-helical domain"/>
    <property type="match status" value="1"/>
</dbReference>
<dbReference type="Proteomes" id="UP001206925">
    <property type="component" value="Unassembled WGS sequence"/>
</dbReference>
<dbReference type="GO" id="GO:0016301">
    <property type="term" value="F:kinase activity"/>
    <property type="evidence" value="ECO:0007669"/>
    <property type="project" value="InterPro"/>
</dbReference>
<reference evidence="12" key="1">
    <citation type="submission" date="2022-06" db="EMBL/GenBank/DDBJ databases">
        <title>Uncovering the hologenomic basis of an extraordinary plant invasion.</title>
        <authorList>
            <person name="Bieker V.C."/>
            <person name="Martin M.D."/>
            <person name="Gilbert T."/>
            <person name="Hodgins K."/>
            <person name="Battlay P."/>
            <person name="Petersen B."/>
            <person name="Wilson J."/>
        </authorList>
    </citation>
    <scope>NUCLEOTIDE SEQUENCE</scope>
    <source>
        <strain evidence="12">AA19_3_7</strain>
        <tissue evidence="12">Leaf</tissue>
    </source>
</reference>
<dbReference type="Pfam" id="PF01326">
    <property type="entry name" value="PPDK_N"/>
    <property type="match status" value="1"/>
</dbReference>
<organism evidence="12 13">
    <name type="scientific">Ambrosia artemisiifolia</name>
    <name type="common">Common ragweed</name>
    <dbReference type="NCBI Taxonomy" id="4212"/>
    <lineage>
        <taxon>Eukaryota</taxon>
        <taxon>Viridiplantae</taxon>
        <taxon>Streptophyta</taxon>
        <taxon>Embryophyta</taxon>
        <taxon>Tracheophyta</taxon>
        <taxon>Spermatophyta</taxon>
        <taxon>Magnoliopsida</taxon>
        <taxon>eudicotyledons</taxon>
        <taxon>Gunneridae</taxon>
        <taxon>Pentapetalae</taxon>
        <taxon>asterids</taxon>
        <taxon>campanulids</taxon>
        <taxon>Asterales</taxon>
        <taxon>Asteraceae</taxon>
        <taxon>Asteroideae</taxon>
        <taxon>Heliantheae alliance</taxon>
        <taxon>Heliantheae</taxon>
        <taxon>Ambrosia</taxon>
    </lineage>
</organism>
<dbReference type="InterPro" id="IPR013815">
    <property type="entry name" value="ATP_grasp_subdomain_1"/>
</dbReference>
<comment type="similarity">
    <text evidence="3">Belongs to the PEP-utilizing enzyme family.</text>
</comment>
<dbReference type="InterPro" id="IPR056301">
    <property type="entry name" value="GWD-like_N_Ig"/>
</dbReference>
<keyword evidence="8" id="KW-0119">Carbohydrate metabolism</keyword>
<evidence type="ECO:0008006" key="14">
    <source>
        <dbReference type="Google" id="ProtNLM"/>
    </source>
</evidence>
<dbReference type="CDD" id="cd10145">
    <property type="entry name" value="TFIIA_gamma_N"/>
    <property type="match status" value="1"/>
</dbReference>
<evidence type="ECO:0000259" key="10">
    <source>
        <dbReference type="Pfam" id="PF02268"/>
    </source>
</evidence>
<evidence type="ECO:0000256" key="1">
    <source>
        <dbReference type="ARBA" id="ARBA00004123"/>
    </source>
</evidence>
<evidence type="ECO:0000256" key="3">
    <source>
        <dbReference type="ARBA" id="ARBA00007837"/>
    </source>
</evidence>
<evidence type="ECO:0000256" key="8">
    <source>
        <dbReference type="ARBA" id="ARBA00023277"/>
    </source>
</evidence>
<dbReference type="GO" id="GO:0046872">
    <property type="term" value="F:metal ion binding"/>
    <property type="evidence" value="ECO:0007669"/>
    <property type="project" value="UniProtKB-KW"/>
</dbReference>
<feature type="domain" description="Alpha-glucan water dikinase-like N-terminal Ig-like" evidence="11">
    <location>
        <begin position="110"/>
        <end position="202"/>
    </location>
</feature>
<dbReference type="Pfam" id="PF23166">
    <property type="entry name" value="Ig_N_CWD1"/>
    <property type="match status" value="1"/>
</dbReference>
<dbReference type="FunFam" id="1.10.287.190:FF:000001">
    <property type="entry name" value="Transcription initiation factor IIA subunit 2"/>
    <property type="match status" value="1"/>
</dbReference>
<dbReference type="PANTHER" id="PTHR46999:SF4">
    <property type="entry name" value="ALPHA-GLUCAN WATER DIKINASE 2"/>
    <property type="match status" value="1"/>
</dbReference>
<dbReference type="InterPro" id="IPR009083">
    <property type="entry name" value="TFIIA_a-hlx"/>
</dbReference>
<dbReference type="GO" id="GO:0005672">
    <property type="term" value="C:transcription factor TFIIA complex"/>
    <property type="evidence" value="ECO:0007669"/>
    <property type="project" value="InterPro"/>
</dbReference>
<evidence type="ECO:0000259" key="11">
    <source>
        <dbReference type="Pfam" id="PF23166"/>
    </source>
</evidence>
<proteinExistence type="inferred from homology"/>
<keyword evidence="6" id="KW-0804">Transcription</keyword>
<comment type="caution">
    <text evidence="12">The sequence shown here is derived from an EMBL/GenBank/DDBJ whole genome shotgun (WGS) entry which is preliminary data.</text>
</comment>
<dbReference type="InterPro" id="IPR015872">
    <property type="entry name" value="TFIIA_gsu_N"/>
</dbReference>